<evidence type="ECO:0000256" key="7">
    <source>
        <dbReference type="ARBA" id="ARBA00023242"/>
    </source>
</evidence>
<organism evidence="13 14">
    <name type="scientific">Lucilia cuprina</name>
    <name type="common">Green bottle fly</name>
    <name type="synonym">Australian sheep blowfly</name>
    <dbReference type="NCBI Taxonomy" id="7375"/>
    <lineage>
        <taxon>Eukaryota</taxon>
        <taxon>Metazoa</taxon>
        <taxon>Ecdysozoa</taxon>
        <taxon>Arthropoda</taxon>
        <taxon>Hexapoda</taxon>
        <taxon>Insecta</taxon>
        <taxon>Pterygota</taxon>
        <taxon>Neoptera</taxon>
        <taxon>Endopterygota</taxon>
        <taxon>Diptera</taxon>
        <taxon>Brachycera</taxon>
        <taxon>Muscomorpha</taxon>
        <taxon>Oestroidea</taxon>
        <taxon>Calliphoridae</taxon>
        <taxon>Luciliinae</taxon>
        <taxon>Lucilia</taxon>
    </lineage>
</organism>
<dbReference type="InterPro" id="IPR002877">
    <property type="entry name" value="RNA_MeTrfase_FtsJ_dom"/>
</dbReference>
<feature type="compositionally biased region" description="Basic and acidic residues" evidence="9">
    <location>
        <begin position="515"/>
        <end position="524"/>
    </location>
</feature>
<dbReference type="AlphaFoldDB" id="A0A0L0CIP2"/>
<keyword evidence="14" id="KW-1185">Reference proteome</keyword>
<keyword evidence="8" id="KW-0175">Coiled coil</keyword>
<feature type="compositionally biased region" description="Basic and acidic residues" evidence="9">
    <location>
        <begin position="785"/>
        <end position="797"/>
    </location>
</feature>
<feature type="compositionally biased region" description="Basic and acidic residues" evidence="9">
    <location>
        <begin position="613"/>
        <end position="626"/>
    </location>
</feature>
<evidence type="ECO:0000256" key="6">
    <source>
        <dbReference type="ARBA" id="ARBA00022691"/>
    </source>
</evidence>
<evidence type="ECO:0000259" key="12">
    <source>
        <dbReference type="Pfam" id="PF11861"/>
    </source>
</evidence>
<feature type="binding site" evidence="8">
    <location>
        <position position="117"/>
    </location>
    <ligand>
        <name>S-adenosyl-L-methionine</name>
        <dbReference type="ChEBI" id="CHEBI:59789"/>
    </ligand>
</feature>
<dbReference type="GO" id="GO:0030687">
    <property type="term" value="C:preribosome, large subunit precursor"/>
    <property type="evidence" value="ECO:0007669"/>
    <property type="project" value="TreeGrafter"/>
</dbReference>
<feature type="compositionally biased region" description="Acidic residues" evidence="9">
    <location>
        <begin position="426"/>
        <end position="437"/>
    </location>
</feature>
<comment type="similarity">
    <text evidence="8">Belongs to the class I-like SAM-binding methyltransferase superfamily. RNA methyltransferase RlmE family. SPB1 subfamily.</text>
</comment>
<dbReference type="Gene3D" id="3.40.50.150">
    <property type="entry name" value="Vaccinia Virus protein VP39"/>
    <property type="match status" value="1"/>
</dbReference>
<feature type="active site" description="Proton acceptor" evidence="8">
    <location>
        <position position="157"/>
    </location>
</feature>
<evidence type="ECO:0000313" key="13">
    <source>
        <dbReference type="EMBL" id="KNC32278.1"/>
    </source>
</evidence>
<dbReference type="PANTHER" id="PTHR10920">
    <property type="entry name" value="RIBOSOMAL RNA METHYLTRANSFERASE"/>
    <property type="match status" value="1"/>
</dbReference>
<comment type="caution">
    <text evidence="13">The sequence shown here is derived from an EMBL/GenBank/DDBJ whole genome shotgun (WGS) entry which is preliminary data.</text>
</comment>
<sequence>MGKKSKVGKARKDKFYQLAKETGFRSRAAFKLIQLNRKFGFLQQSQVCIDLCAAPGGWMQVAKQNMPVSSIVIGVDLFPIRAIPGCISLVEDITTDKCRASLTKELQTWKADVVLHDGAPNVGRNWLHDAYQQICLTLMSLKLATEFLRGGGWFVTKVFRSKDYNALLWVLKQLFKKVHATKPSASRKESAEIFVVCQGYLAPDRIDPKLLDPKYVFEELDLEGTKKGSLLHPDKQKRIKAEGYTEQDIALRNDLSATEFMQSENGLAALQGIGSIRIDDERIANHPKTTQEILECCKDIKVLGRKDIKGLLAWWKAIKEEYFKEEEKETEVIEEEEAPKRPLTQEEIEDMEDEELQKQISTLAEEEQKELKRKRKKTLKEKAKLQEKMNLNMVIKGDDGPQEEVDQEIFDLKTVKTQEELDEMLDVVPDFDVEGEQQELPKLPKYKKYDKDDKRMDDDANYENDDEPELSAEEESDSDMDQQGLGLSDDEDLEKTSKAGKNKKKKEQHPLIKSGDFRDKDTKRQQRVQLWYEKENLQNIDTDDDEDFDLDRLANEYKSKGVAVLGESQETGESNLLMGKKAKRRARHDIEKKESSSESSSDSSDEETEDEEKTAGDMAKEPKAKKIRLTEEELALGAMMIKGKKTRRDLIDGAWNRYAFNDDNLPSWFVQDEEVHMKKPVPVPKELAEEYQRKVQELNVRPIKKVMEAKARKRRRAVKRLAKAKKQAEKILENADATAQEKAKQIKKIYKKAQEKKKEVTYVVAKKHQTGRRARRPAGVKGRYKVVDPREKKDKRSLVAKSKRDKKKGKGKGKGRK</sequence>
<feature type="domain" description="DUF3381" evidence="12">
    <location>
        <begin position="235"/>
        <end position="388"/>
    </location>
</feature>
<keyword evidence="7 8" id="KW-0539">Nucleus</keyword>
<feature type="compositionally biased region" description="Basic residues" evidence="9">
    <location>
        <begin position="498"/>
        <end position="507"/>
    </location>
</feature>
<feature type="domain" description="Ribosomal RNA methyltransferase SPB1-like C-terminal" evidence="11">
    <location>
        <begin position="590"/>
        <end position="803"/>
    </location>
</feature>
<dbReference type="HAMAP" id="MF_01547">
    <property type="entry name" value="RNA_methyltr_E"/>
    <property type="match status" value="1"/>
</dbReference>
<evidence type="ECO:0000256" key="5">
    <source>
        <dbReference type="ARBA" id="ARBA00022679"/>
    </source>
</evidence>
<feature type="compositionally biased region" description="Acidic residues" evidence="9">
    <location>
        <begin position="459"/>
        <end position="480"/>
    </location>
</feature>
<accession>A0A0L0CIP2</accession>
<dbReference type="EC" id="2.1.1.-" evidence="8"/>
<keyword evidence="4 8" id="KW-0489">Methyltransferase</keyword>
<dbReference type="InterPro" id="IPR028589">
    <property type="entry name" value="SPB1-like"/>
</dbReference>
<feature type="region of interest" description="Disordered" evidence="9">
    <location>
        <begin position="558"/>
        <end position="626"/>
    </location>
</feature>
<gene>
    <name evidence="13" type="ORF">FF38_01816</name>
</gene>
<evidence type="ECO:0000313" key="14">
    <source>
        <dbReference type="Proteomes" id="UP000037069"/>
    </source>
</evidence>
<feature type="region of interest" description="Disordered" evidence="9">
    <location>
        <begin position="426"/>
        <end position="524"/>
    </location>
</feature>
<dbReference type="GO" id="GO:0000466">
    <property type="term" value="P:maturation of 5.8S rRNA from tricistronic rRNA transcript (SSU-rRNA, 5.8S rRNA, LSU-rRNA)"/>
    <property type="evidence" value="ECO:0007669"/>
    <property type="project" value="TreeGrafter"/>
</dbReference>
<keyword evidence="6 8" id="KW-0949">S-adenosyl-L-methionine</keyword>
<dbReference type="OrthoDB" id="1287559at2759"/>
<dbReference type="OMA" id="QRKDKYY"/>
<feature type="coiled-coil region" evidence="8">
    <location>
        <begin position="707"/>
        <end position="759"/>
    </location>
</feature>
<dbReference type="InterPro" id="IPR015507">
    <property type="entry name" value="rRNA-MeTfrase_E"/>
</dbReference>
<proteinExistence type="inferred from homology"/>
<evidence type="ECO:0000259" key="11">
    <source>
        <dbReference type="Pfam" id="PF07780"/>
    </source>
</evidence>
<feature type="binding site" evidence="8">
    <location>
        <position position="56"/>
    </location>
    <ligand>
        <name>S-adenosyl-L-methionine</name>
        <dbReference type="ChEBI" id="CHEBI:59789"/>
    </ligand>
</feature>
<dbReference type="GO" id="GO:0005730">
    <property type="term" value="C:nucleolus"/>
    <property type="evidence" value="ECO:0007669"/>
    <property type="project" value="UniProtKB-SubCell"/>
</dbReference>
<dbReference type="Pfam" id="PF01728">
    <property type="entry name" value="FtsJ"/>
    <property type="match status" value="1"/>
</dbReference>
<dbReference type="PANTHER" id="PTHR10920:SF13">
    <property type="entry name" value="PRE-RRNA 2'-O-RIBOSE RNA METHYLTRANSFERASE FTSJ3"/>
    <property type="match status" value="1"/>
</dbReference>
<evidence type="ECO:0000256" key="8">
    <source>
        <dbReference type="HAMAP-Rule" id="MF_03163"/>
    </source>
</evidence>
<feature type="compositionally biased region" description="Basic and acidic residues" evidence="9">
    <location>
        <begin position="447"/>
        <end position="458"/>
    </location>
</feature>
<name>A0A0L0CIP2_LUCCU</name>
<dbReference type="GO" id="GO:0008650">
    <property type="term" value="F:rRNA (uridine-2'-O-)-methyltransferase activity"/>
    <property type="evidence" value="ECO:0007669"/>
    <property type="project" value="TreeGrafter"/>
</dbReference>
<dbReference type="Pfam" id="PF11861">
    <property type="entry name" value="DUF3381"/>
    <property type="match status" value="1"/>
</dbReference>
<dbReference type="STRING" id="7375.A0A0L0CIP2"/>
<evidence type="ECO:0000259" key="10">
    <source>
        <dbReference type="Pfam" id="PF01728"/>
    </source>
</evidence>
<evidence type="ECO:0000256" key="3">
    <source>
        <dbReference type="ARBA" id="ARBA00022552"/>
    </source>
</evidence>
<dbReference type="GO" id="GO:0016435">
    <property type="term" value="F:rRNA (guanine) methyltransferase activity"/>
    <property type="evidence" value="ECO:0007669"/>
    <property type="project" value="TreeGrafter"/>
</dbReference>
<dbReference type="FunFam" id="3.40.50.150:FF:000004">
    <property type="entry name" value="AdoMet-dependent rRNA methyltransferase SPB1"/>
    <property type="match status" value="1"/>
</dbReference>
<comment type="subcellular location">
    <subcellularLocation>
        <location evidence="1 8">Nucleus</location>
        <location evidence="1 8">Nucleolus</location>
    </subcellularLocation>
</comment>
<dbReference type="Pfam" id="PF07780">
    <property type="entry name" value="Spb1_C"/>
    <property type="match status" value="1"/>
</dbReference>
<dbReference type="InterPro" id="IPR050082">
    <property type="entry name" value="RNA_methyltr_RlmE"/>
</dbReference>
<feature type="coiled-coil region" evidence="8">
    <location>
        <begin position="361"/>
        <end position="388"/>
    </location>
</feature>
<evidence type="ECO:0000256" key="9">
    <source>
        <dbReference type="SAM" id="MobiDB-lite"/>
    </source>
</evidence>
<dbReference type="InterPro" id="IPR029063">
    <property type="entry name" value="SAM-dependent_MTases_sf"/>
</dbReference>
<evidence type="ECO:0000256" key="2">
    <source>
        <dbReference type="ARBA" id="ARBA00022517"/>
    </source>
</evidence>
<dbReference type="HAMAP" id="MF_03163">
    <property type="entry name" value="RNA_methyltr_E_SPB1"/>
    <property type="match status" value="1"/>
</dbReference>
<dbReference type="EMBL" id="JRES01000325">
    <property type="protein sequence ID" value="KNC32278.1"/>
    <property type="molecule type" value="Genomic_DNA"/>
</dbReference>
<evidence type="ECO:0000256" key="1">
    <source>
        <dbReference type="ARBA" id="ARBA00004604"/>
    </source>
</evidence>
<feature type="binding site" evidence="8">
    <location>
        <position position="76"/>
    </location>
    <ligand>
        <name>S-adenosyl-L-methionine</name>
        <dbReference type="ChEBI" id="CHEBI:59789"/>
    </ligand>
</feature>
<comment type="function">
    <text evidence="8">Probable methyltransferase involved in the maturation of rRNA and in the biogenesis of ribosomal subunits.</text>
</comment>
<reference evidence="13 14" key="1">
    <citation type="journal article" date="2015" name="Nat. Commun.">
        <title>Lucilia cuprina genome unlocks parasitic fly biology to underpin future interventions.</title>
        <authorList>
            <person name="Anstead C.A."/>
            <person name="Korhonen P.K."/>
            <person name="Young N.D."/>
            <person name="Hall R.S."/>
            <person name="Jex A.R."/>
            <person name="Murali S.C."/>
            <person name="Hughes D.S."/>
            <person name="Lee S.F."/>
            <person name="Perry T."/>
            <person name="Stroehlein A.J."/>
            <person name="Ansell B.R."/>
            <person name="Breugelmans B."/>
            <person name="Hofmann A."/>
            <person name="Qu J."/>
            <person name="Dugan S."/>
            <person name="Lee S.L."/>
            <person name="Chao H."/>
            <person name="Dinh H."/>
            <person name="Han Y."/>
            <person name="Doddapaneni H.V."/>
            <person name="Worley K.C."/>
            <person name="Muzny D.M."/>
            <person name="Ioannidis P."/>
            <person name="Waterhouse R.M."/>
            <person name="Zdobnov E.M."/>
            <person name="James P.J."/>
            <person name="Bagnall N.H."/>
            <person name="Kotze A.C."/>
            <person name="Gibbs R.A."/>
            <person name="Richards S."/>
            <person name="Batterham P."/>
            <person name="Gasser R.B."/>
        </authorList>
    </citation>
    <scope>NUCLEOTIDE SEQUENCE [LARGE SCALE GENOMIC DNA]</scope>
    <source>
        <strain evidence="13 14">LS</strain>
        <tissue evidence="13">Full body</tissue>
    </source>
</reference>
<feature type="domain" description="Ribosomal RNA methyltransferase FtsJ" evidence="10">
    <location>
        <begin position="24"/>
        <end position="200"/>
    </location>
</feature>
<protein>
    <recommendedName>
        <fullName evidence="8">Putative rRNA methyltransferase</fullName>
        <ecNumber evidence="8">2.1.1.-</ecNumber>
    </recommendedName>
    <alternativeName>
        <fullName evidence="8">2'-O-ribose RNA methyltransferase SPB1 homolog</fullName>
    </alternativeName>
</protein>
<dbReference type="GO" id="GO:0000463">
    <property type="term" value="P:maturation of LSU-rRNA from tricistronic rRNA transcript (SSU-rRNA, 5.8S rRNA, LSU-rRNA)"/>
    <property type="evidence" value="ECO:0007669"/>
    <property type="project" value="TreeGrafter"/>
</dbReference>
<dbReference type="InterPro" id="IPR012920">
    <property type="entry name" value="rRNA_MeTfrase_SPB1-like_C"/>
</dbReference>
<feature type="compositionally biased region" description="Basic residues" evidence="9">
    <location>
        <begin position="801"/>
        <end position="817"/>
    </location>
</feature>
<keyword evidence="3 8" id="KW-0698">rRNA processing</keyword>
<keyword evidence="5 8" id="KW-0808">Transferase</keyword>
<dbReference type="InterPro" id="IPR024576">
    <property type="entry name" value="rRNA_MeTfrase_Spb1_DUF3381"/>
</dbReference>
<feature type="compositionally biased region" description="Basic residues" evidence="9">
    <location>
        <begin position="766"/>
        <end position="784"/>
    </location>
</feature>
<comment type="catalytic activity">
    <reaction evidence="8">
        <text>a ribonucleotide in rRNA + S-adenosyl-L-methionine = a 2'-O-methylribonucleotide in rRNA + S-adenosyl-L-homocysteine + H(+)</text>
        <dbReference type="Rhea" id="RHEA:48628"/>
        <dbReference type="Rhea" id="RHEA-COMP:12164"/>
        <dbReference type="Rhea" id="RHEA-COMP:12165"/>
        <dbReference type="ChEBI" id="CHEBI:15378"/>
        <dbReference type="ChEBI" id="CHEBI:57856"/>
        <dbReference type="ChEBI" id="CHEBI:59789"/>
        <dbReference type="ChEBI" id="CHEBI:90675"/>
        <dbReference type="ChEBI" id="CHEBI:90676"/>
    </reaction>
</comment>
<feature type="binding site" evidence="8">
    <location>
        <position position="92"/>
    </location>
    <ligand>
        <name>S-adenosyl-L-methionine</name>
        <dbReference type="ChEBI" id="CHEBI:59789"/>
    </ligand>
</feature>
<keyword evidence="2 8" id="KW-0690">Ribosome biogenesis</keyword>
<feature type="region of interest" description="Disordered" evidence="9">
    <location>
        <begin position="766"/>
        <end position="817"/>
    </location>
</feature>
<dbReference type="SUPFAM" id="SSF53335">
    <property type="entry name" value="S-adenosyl-L-methionine-dependent methyltransferases"/>
    <property type="match status" value="1"/>
</dbReference>
<dbReference type="Proteomes" id="UP000037069">
    <property type="component" value="Unassembled WGS sequence"/>
</dbReference>
<feature type="compositionally biased region" description="Acidic residues" evidence="9">
    <location>
        <begin position="603"/>
        <end position="612"/>
    </location>
</feature>
<feature type="binding site" evidence="8">
    <location>
        <position position="58"/>
    </location>
    <ligand>
        <name>S-adenosyl-L-methionine</name>
        <dbReference type="ChEBI" id="CHEBI:59789"/>
    </ligand>
</feature>
<evidence type="ECO:0000256" key="4">
    <source>
        <dbReference type="ARBA" id="ARBA00022603"/>
    </source>
</evidence>